<comment type="catalytic activity">
    <reaction evidence="14">
        <text>K(+)(in) = K(+)(out)</text>
        <dbReference type="Rhea" id="RHEA:29463"/>
        <dbReference type="ChEBI" id="CHEBI:29103"/>
    </reaction>
</comment>
<accession>A0A3Q3WAY1</accession>
<dbReference type="InterPro" id="IPR038050">
    <property type="entry name" value="Neuro_actylchol_rec"/>
</dbReference>
<evidence type="ECO:0000256" key="10">
    <source>
        <dbReference type="ARBA" id="ARBA00023257"/>
    </source>
</evidence>
<evidence type="ECO:0000256" key="13">
    <source>
        <dbReference type="ARBA" id="ARBA00034104"/>
    </source>
</evidence>
<dbReference type="Gene3D" id="2.70.170.10">
    <property type="entry name" value="Neurotransmitter-gated ion-channel ligand-binding domain"/>
    <property type="match status" value="1"/>
</dbReference>
<evidence type="ECO:0000256" key="16">
    <source>
        <dbReference type="ARBA" id="ARBA00036634"/>
    </source>
</evidence>
<dbReference type="PANTHER" id="PTHR18945">
    <property type="entry name" value="NEUROTRANSMITTER GATED ION CHANNEL"/>
    <property type="match status" value="1"/>
</dbReference>
<dbReference type="InterPro" id="IPR006201">
    <property type="entry name" value="Neur_channel"/>
</dbReference>
<comment type="subcellular location">
    <subcellularLocation>
        <location evidence="13">Postsynaptic cell membrane</location>
        <topology evidence="13">Multi-pass membrane protein</topology>
    </subcellularLocation>
</comment>
<dbReference type="Pfam" id="PF02932">
    <property type="entry name" value="Neur_chan_memb"/>
    <property type="match status" value="1"/>
</dbReference>
<dbReference type="PROSITE" id="PS00236">
    <property type="entry name" value="NEUROTR_ION_CHANNEL"/>
    <property type="match status" value="1"/>
</dbReference>
<comment type="caution">
    <text evidence="18">Lacks conserved residue(s) required for the propagation of feature annotation.</text>
</comment>
<reference evidence="21" key="2">
    <citation type="submission" date="2025-09" db="UniProtKB">
        <authorList>
            <consortium name="Ensembl"/>
        </authorList>
    </citation>
    <scope>IDENTIFICATION</scope>
</reference>
<dbReference type="InterPro" id="IPR036719">
    <property type="entry name" value="Neuro-gated_channel_TM_sf"/>
</dbReference>
<evidence type="ECO:0000256" key="1">
    <source>
        <dbReference type="ARBA" id="ARBA00022448"/>
    </source>
</evidence>
<evidence type="ECO:0000256" key="2">
    <source>
        <dbReference type="ARBA" id="ARBA00022475"/>
    </source>
</evidence>
<organism evidence="21 22">
    <name type="scientific">Mola mola</name>
    <name type="common">Ocean sunfish</name>
    <name type="synonym">Tetraodon mola</name>
    <dbReference type="NCBI Taxonomy" id="94237"/>
    <lineage>
        <taxon>Eukaryota</taxon>
        <taxon>Metazoa</taxon>
        <taxon>Chordata</taxon>
        <taxon>Craniata</taxon>
        <taxon>Vertebrata</taxon>
        <taxon>Euteleostomi</taxon>
        <taxon>Actinopterygii</taxon>
        <taxon>Neopterygii</taxon>
        <taxon>Teleostei</taxon>
        <taxon>Neoteleostei</taxon>
        <taxon>Acanthomorphata</taxon>
        <taxon>Eupercaria</taxon>
        <taxon>Tetraodontiformes</taxon>
        <taxon>Molidae</taxon>
        <taxon>Mola</taxon>
    </lineage>
</organism>
<keyword evidence="10" id="KW-0628">Postsynaptic cell membrane</keyword>
<name>A0A3Q3WAY1_MOLML</name>
<evidence type="ECO:0000256" key="6">
    <source>
        <dbReference type="ARBA" id="ARBA00023018"/>
    </source>
</evidence>
<evidence type="ECO:0000256" key="17">
    <source>
        <dbReference type="ARBA" id="ARBA00037540"/>
    </source>
</evidence>
<evidence type="ECO:0000256" key="11">
    <source>
        <dbReference type="ARBA" id="ARBA00023286"/>
    </source>
</evidence>
<keyword evidence="5 18" id="KW-1133">Transmembrane helix</keyword>
<dbReference type="InterPro" id="IPR006029">
    <property type="entry name" value="Neurotrans-gated_channel_TM"/>
</dbReference>
<keyword evidence="8 18" id="KW-0472">Membrane</keyword>
<evidence type="ECO:0000256" key="8">
    <source>
        <dbReference type="ARBA" id="ARBA00023136"/>
    </source>
</evidence>
<keyword evidence="11" id="KW-1071">Ligand-gated ion channel</keyword>
<feature type="transmembrane region" description="Helical" evidence="18">
    <location>
        <begin position="221"/>
        <end position="243"/>
    </location>
</feature>
<evidence type="ECO:0000256" key="18">
    <source>
        <dbReference type="RuleBase" id="RU000687"/>
    </source>
</evidence>
<keyword evidence="2" id="KW-1003">Cell membrane</keyword>
<dbReference type="InterPro" id="IPR006202">
    <property type="entry name" value="Neur_chan_lig-bd"/>
</dbReference>
<evidence type="ECO:0000256" key="4">
    <source>
        <dbReference type="ARBA" id="ARBA00022729"/>
    </source>
</evidence>
<dbReference type="Ensembl" id="ENSMMOT00000011806.1">
    <property type="protein sequence ID" value="ENSMMOP00000011608.1"/>
    <property type="gene ID" value="ENSMMOG00000008927.1"/>
</dbReference>
<dbReference type="PRINTS" id="PR00252">
    <property type="entry name" value="NRIONCHANNEL"/>
</dbReference>
<evidence type="ECO:0000313" key="22">
    <source>
        <dbReference type="Proteomes" id="UP000261620"/>
    </source>
</evidence>
<evidence type="ECO:0000313" key="21">
    <source>
        <dbReference type="Ensembl" id="ENSMMOP00000011608.1"/>
    </source>
</evidence>
<evidence type="ECO:0000256" key="3">
    <source>
        <dbReference type="ARBA" id="ARBA00022692"/>
    </source>
</evidence>
<dbReference type="InterPro" id="IPR018000">
    <property type="entry name" value="Neurotransmitter_ion_chnl_CS"/>
</dbReference>
<dbReference type="STRING" id="94237.ENSMMOP00000011608"/>
<dbReference type="SUPFAM" id="SSF90112">
    <property type="entry name" value="Neurotransmitter-gated ion-channel transmembrane pore"/>
    <property type="match status" value="1"/>
</dbReference>
<dbReference type="Gene3D" id="1.20.58.390">
    <property type="entry name" value="Neurotransmitter-gated ion-channel transmembrane domain"/>
    <property type="match status" value="1"/>
</dbReference>
<dbReference type="GO" id="GO:0004888">
    <property type="term" value="F:transmembrane signaling receptor activity"/>
    <property type="evidence" value="ECO:0007669"/>
    <property type="project" value="InterPro"/>
</dbReference>
<dbReference type="InterPro" id="IPR036734">
    <property type="entry name" value="Neur_chan_lig-bd_sf"/>
</dbReference>
<proteinExistence type="inferred from homology"/>
<keyword evidence="3 18" id="KW-0812">Transmembrane</keyword>
<keyword evidence="9" id="KW-0675">Receptor</keyword>
<keyword evidence="6" id="KW-0770">Synapse</keyword>
<evidence type="ECO:0000256" key="14">
    <source>
        <dbReference type="ARBA" id="ARBA00034430"/>
    </source>
</evidence>
<keyword evidence="7 18" id="KW-0406">Ion transport</keyword>
<keyword evidence="22" id="KW-1185">Reference proteome</keyword>
<evidence type="ECO:0000259" key="19">
    <source>
        <dbReference type="Pfam" id="PF02931"/>
    </source>
</evidence>
<feature type="domain" description="Neurotransmitter-gated ion-channel ligand-binding" evidence="19">
    <location>
        <begin position="91"/>
        <end position="186"/>
    </location>
</feature>
<dbReference type="Pfam" id="PF02931">
    <property type="entry name" value="Neur_chan_LBD"/>
    <property type="match status" value="1"/>
</dbReference>
<comment type="catalytic activity">
    <reaction evidence="16">
        <text>Ca(2+)(in) = Ca(2+)(out)</text>
        <dbReference type="Rhea" id="RHEA:29671"/>
        <dbReference type="ChEBI" id="CHEBI:29108"/>
    </reaction>
</comment>
<dbReference type="GO" id="GO:0045211">
    <property type="term" value="C:postsynaptic membrane"/>
    <property type="evidence" value="ECO:0007669"/>
    <property type="project" value="UniProtKB-SubCell"/>
</dbReference>
<comment type="similarity">
    <text evidence="18">Belongs to the ligand-gated ion channel (TC 1.A.9) family.</text>
</comment>
<evidence type="ECO:0000256" key="5">
    <source>
        <dbReference type="ARBA" id="ARBA00022989"/>
    </source>
</evidence>
<reference evidence="21" key="1">
    <citation type="submission" date="2025-08" db="UniProtKB">
        <authorList>
            <consortium name="Ensembl"/>
        </authorList>
    </citation>
    <scope>IDENTIFICATION</scope>
</reference>
<dbReference type="InterPro" id="IPR049944">
    <property type="entry name" value="LGIC_TM_5-HT3"/>
</dbReference>
<sequence>MLFKNTQVTSVTFTAELGKRFCQVYPYNHNSTCCVSCVAPCSSIMLNCSRPDPPALVEALRPMFNLKSIRPVMNLSTPTNVTIHFVLFGILGVGWKNEFVGWDPQQCGSSWITIPRKLLWVPDVVINEFMQKNSAPFVPYSYLYHDGFVLDEQPVRLVSSCRLNMYTFPFDIQKCSLSFNSYLHRSTFFFFFFLNESTTLPEIYKMMFGSLFISLRRRATLYVVNLLIPSCFLITVDLFSFLLSPKDSGRSFFKMTLILGYTVFLFNMNDLLPVTGDTIPLTNVFLSLCLALMVASLLETILITNLCHSATYSPVPRWVRLVVLQTLGRLVWLHPKLRDLEDTVIQNPLPLLPPTSPLQQKQRSPLWVLKALHLQLTVRDGQNSEEWIQVGFIIDRLLFSLYVLFISVSIFTIIFIWVNSYNTT</sequence>
<evidence type="ECO:0000256" key="9">
    <source>
        <dbReference type="ARBA" id="ARBA00023170"/>
    </source>
</evidence>
<keyword evidence="1 18" id="KW-0813">Transport</keyword>
<evidence type="ECO:0000256" key="7">
    <source>
        <dbReference type="ARBA" id="ARBA00023065"/>
    </source>
</evidence>
<feature type="transmembrane region" description="Helical" evidence="18">
    <location>
        <begin position="397"/>
        <end position="418"/>
    </location>
</feature>
<dbReference type="SUPFAM" id="SSF63712">
    <property type="entry name" value="Nicotinic receptor ligand binding domain-like"/>
    <property type="match status" value="1"/>
</dbReference>
<evidence type="ECO:0000256" key="15">
    <source>
        <dbReference type="ARBA" id="ARBA00036239"/>
    </source>
</evidence>
<dbReference type="Proteomes" id="UP000261620">
    <property type="component" value="Unplaced"/>
</dbReference>
<protein>
    <submittedName>
        <fullName evidence="21">Uncharacterized protein</fullName>
    </submittedName>
</protein>
<dbReference type="GO" id="GO:0005230">
    <property type="term" value="F:extracellular ligand-gated monoatomic ion channel activity"/>
    <property type="evidence" value="ECO:0007669"/>
    <property type="project" value="InterPro"/>
</dbReference>
<dbReference type="CDD" id="cd19063">
    <property type="entry name" value="LGIC_TM_5-HT3"/>
    <property type="match status" value="1"/>
</dbReference>
<dbReference type="OMA" id="CGSSWIT"/>
<dbReference type="AlphaFoldDB" id="A0A3Q3WAY1"/>
<comment type="catalytic activity">
    <reaction evidence="15">
        <text>Na(+)(in) = Na(+)(out)</text>
        <dbReference type="Rhea" id="RHEA:34963"/>
        <dbReference type="ChEBI" id="CHEBI:29101"/>
    </reaction>
</comment>
<feature type="domain" description="Neurotransmitter-gated ion-channel transmembrane" evidence="20">
    <location>
        <begin position="226"/>
        <end position="336"/>
    </location>
</feature>
<evidence type="ECO:0000256" key="12">
    <source>
        <dbReference type="ARBA" id="ARBA00023303"/>
    </source>
</evidence>
<feature type="transmembrane region" description="Helical" evidence="18">
    <location>
        <begin position="284"/>
        <end position="307"/>
    </location>
</feature>
<evidence type="ECO:0000259" key="20">
    <source>
        <dbReference type="Pfam" id="PF02932"/>
    </source>
</evidence>
<keyword evidence="12 18" id="KW-0407">Ion channel</keyword>
<keyword evidence="4" id="KW-0732">Signal</keyword>
<comment type="function">
    <text evidence="17">Forms serotonin (5-hydroxytryptamine/5-HT3)-activated cation-selective channel complexes, which when activated cause fast, depolarizing responses in neurons.</text>
</comment>